<evidence type="ECO:0000313" key="9">
    <source>
        <dbReference type="Proteomes" id="UP000688137"/>
    </source>
</evidence>
<dbReference type="GO" id="GO:0005634">
    <property type="term" value="C:nucleus"/>
    <property type="evidence" value="ECO:0007669"/>
    <property type="project" value="TreeGrafter"/>
</dbReference>
<evidence type="ECO:0000256" key="2">
    <source>
        <dbReference type="ARBA" id="ARBA00022741"/>
    </source>
</evidence>
<keyword evidence="3" id="KW-0418">Kinase</keyword>
<dbReference type="EMBL" id="CAJJDM010000092">
    <property type="protein sequence ID" value="CAD8091694.1"/>
    <property type="molecule type" value="Genomic_DNA"/>
</dbReference>
<evidence type="ECO:0000256" key="4">
    <source>
        <dbReference type="ARBA" id="ARBA00022840"/>
    </source>
</evidence>
<evidence type="ECO:0000313" key="8">
    <source>
        <dbReference type="EMBL" id="CAD8091694.1"/>
    </source>
</evidence>
<dbReference type="InterPro" id="IPR008271">
    <property type="entry name" value="Ser/Thr_kinase_AS"/>
</dbReference>
<dbReference type="FunFam" id="1.10.510.10:FF:001126">
    <property type="entry name" value="Uncharacterized protein"/>
    <property type="match status" value="1"/>
</dbReference>
<dbReference type="CDD" id="cd00180">
    <property type="entry name" value="PKc"/>
    <property type="match status" value="1"/>
</dbReference>
<dbReference type="PANTHER" id="PTHR11042">
    <property type="entry name" value="EUKARYOTIC TRANSLATION INITIATION FACTOR 2-ALPHA KINASE EIF2-ALPHA KINASE -RELATED"/>
    <property type="match status" value="1"/>
</dbReference>
<sequence length="537" mass="62793">MNSNNEKAKIDSILDQFYGFKVIEEVPEEERQFDQIIPQPDQTLIQKMLDDSLQKRQEFIQSNDCKEYSQMLIISQIRMDFTNDDPFLKHLMNVEKAIKKAIRNILLQLQKLENKQQFKEACDKLIKIFYQDINIGFITSTGQIKSTAYAFILKSIIELINRKKINLQFKKIPLKITLTFFAIDSLQQIIPAQKIYDPRSAFIRNNKFFNDYIILSQTNQDELRSGVSIFFVYRPEDDQIYALKRSKLQATQLDFFSVFSATASNTPITPDIRKIREAKILSKLTHPNILRLFAWWIEQTNDGYYLYMQLEYCSFPGYKYQPTDLLTFSYYYLNVMQNAEKINKIKSILNQILDGLEYIHQRGIIHRDLKPENIFVTINIKGDLQVVLADFDQGKDVREEKLSTMTDERLPQEELNSITSQNTITTGTCGYQTANYVKDSHYSMADEFYAIGIILLHLVIAFPGEPKNRNHYAKTFVMANHAEDVLPLFDTWANKFVKNKSIDFSFTHYQNVMNLAKLLTSSRKLTHADVRKMINEL</sequence>
<keyword evidence="9" id="KW-1185">Reference proteome</keyword>
<dbReference type="PROSITE" id="PS50011">
    <property type="entry name" value="PROTEIN_KINASE_DOM"/>
    <property type="match status" value="1"/>
</dbReference>
<keyword evidence="4" id="KW-0067">ATP-binding</keyword>
<dbReference type="InterPro" id="IPR050339">
    <property type="entry name" value="CC_SR_Kinase"/>
</dbReference>
<dbReference type="FunFam" id="3.30.200.20:FF:000818">
    <property type="entry name" value="Uncharacterized protein"/>
    <property type="match status" value="1"/>
</dbReference>
<evidence type="ECO:0000256" key="3">
    <source>
        <dbReference type="ARBA" id="ARBA00022777"/>
    </source>
</evidence>
<dbReference type="Pfam" id="PF00069">
    <property type="entry name" value="Pkinase"/>
    <property type="match status" value="1"/>
</dbReference>
<dbReference type="GO" id="GO:0004694">
    <property type="term" value="F:eukaryotic translation initiation factor 2alpha kinase activity"/>
    <property type="evidence" value="ECO:0007669"/>
    <property type="project" value="TreeGrafter"/>
</dbReference>
<keyword evidence="5" id="KW-0652">Protein synthesis inhibitor</keyword>
<proteinExistence type="inferred from homology"/>
<dbReference type="PANTHER" id="PTHR11042:SF136">
    <property type="entry name" value="EIF-2-ALPHA KINASE GCN2"/>
    <property type="match status" value="1"/>
</dbReference>
<organism evidence="8 9">
    <name type="scientific">Paramecium primaurelia</name>
    <dbReference type="NCBI Taxonomy" id="5886"/>
    <lineage>
        <taxon>Eukaryota</taxon>
        <taxon>Sar</taxon>
        <taxon>Alveolata</taxon>
        <taxon>Ciliophora</taxon>
        <taxon>Intramacronucleata</taxon>
        <taxon>Oligohymenophorea</taxon>
        <taxon>Peniculida</taxon>
        <taxon>Parameciidae</taxon>
        <taxon>Paramecium</taxon>
    </lineage>
</organism>
<evidence type="ECO:0000256" key="5">
    <source>
        <dbReference type="ARBA" id="ARBA00023193"/>
    </source>
</evidence>
<dbReference type="PROSITE" id="PS00108">
    <property type="entry name" value="PROTEIN_KINASE_ST"/>
    <property type="match status" value="1"/>
</dbReference>
<dbReference type="Proteomes" id="UP000688137">
    <property type="component" value="Unassembled WGS sequence"/>
</dbReference>
<dbReference type="AlphaFoldDB" id="A0A8S1NX35"/>
<dbReference type="InterPro" id="IPR000719">
    <property type="entry name" value="Prot_kinase_dom"/>
</dbReference>
<comment type="similarity">
    <text evidence="6">Belongs to the protein kinase superfamily. Ser/Thr protein kinase family. GCN2 subfamily.</text>
</comment>
<dbReference type="GO" id="GO:0005524">
    <property type="term" value="F:ATP binding"/>
    <property type="evidence" value="ECO:0007669"/>
    <property type="project" value="UniProtKB-KW"/>
</dbReference>
<evidence type="ECO:0000256" key="6">
    <source>
        <dbReference type="ARBA" id="ARBA00037982"/>
    </source>
</evidence>
<feature type="domain" description="Protein kinase" evidence="7">
    <location>
        <begin position="209"/>
        <end position="537"/>
    </location>
</feature>
<dbReference type="OMA" id="IKDSHYG"/>
<reference evidence="8" key="1">
    <citation type="submission" date="2021-01" db="EMBL/GenBank/DDBJ databases">
        <authorList>
            <consortium name="Genoscope - CEA"/>
            <person name="William W."/>
        </authorList>
    </citation>
    <scope>NUCLEOTIDE SEQUENCE</scope>
</reference>
<protein>
    <recommendedName>
        <fullName evidence="7">Protein kinase domain-containing protein</fullName>
    </recommendedName>
</protein>
<gene>
    <name evidence="8" type="ORF">PPRIM_AZ9-3.1.T0890014</name>
</gene>
<keyword evidence="1" id="KW-0808">Transferase</keyword>
<evidence type="ECO:0000256" key="1">
    <source>
        <dbReference type="ARBA" id="ARBA00022679"/>
    </source>
</evidence>
<keyword evidence="2" id="KW-0547">Nucleotide-binding</keyword>
<dbReference type="SMART" id="SM00220">
    <property type="entry name" value="S_TKc"/>
    <property type="match status" value="1"/>
</dbReference>
<comment type="caution">
    <text evidence="8">The sequence shown here is derived from an EMBL/GenBank/DDBJ whole genome shotgun (WGS) entry which is preliminary data.</text>
</comment>
<name>A0A8S1NX35_PARPR</name>
<accession>A0A8S1NX35</accession>
<dbReference type="GO" id="GO:0017148">
    <property type="term" value="P:negative regulation of translation"/>
    <property type="evidence" value="ECO:0007669"/>
    <property type="project" value="UniProtKB-KW"/>
</dbReference>
<dbReference type="GO" id="GO:0005829">
    <property type="term" value="C:cytosol"/>
    <property type="evidence" value="ECO:0007669"/>
    <property type="project" value="TreeGrafter"/>
</dbReference>
<evidence type="ECO:0000259" key="7">
    <source>
        <dbReference type="PROSITE" id="PS50011"/>
    </source>
</evidence>